<dbReference type="Gene3D" id="1.10.30.10">
    <property type="entry name" value="High mobility group box domain"/>
    <property type="match status" value="1"/>
</dbReference>
<keyword evidence="2 4" id="KW-0238">DNA-binding</keyword>
<feature type="domain" description="HMG box" evidence="6">
    <location>
        <begin position="145"/>
        <end position="213"/>
    </location>
</feature>
<feature type="region of interest" description="Disordered" evidence="5">
    <location>
        <begin position="489"/>
        <end position="509"/>
    </location>
</feature>
<protein>
    <recommendedName>
        <fullName evidence="6">HMG box domain-containing protein</fullName>
    </recommendedName>
</protein>
<dbReference type="CDD" id="cd01389">
    <property type="entry name" value="HMG-box_ROX1-like"/>
    <property type="match status" value="1"/>
</dbReference>
<dbReference type="STRING" id="1051890.A0A3N4LYX1"/>
<organism evidence="7 8">
    <name type="scientific">Terfezia boudieri ATCC MYA-4762</name>
    <dbReference type="NCBI Taxonomy" id="1051890"/>
    <lineage>
        <taxon>Eukaryota</taxon>
        <taxon>Fungi</taxon>
        <taxon>Dikarya</taxon>
        <taxon>Ascomycota</taxon>
        <taxon>Pezizomycotina</taxon>
        <taxon>Pezizomycetes</taxon>
        <taxon>Pezizales</taxon>
        <taxon>Pezizaceae</taxon>
        <taxon>Terfezia</taxon>
    </lineage>
</organism>
<dbReference type="InterPro" id="IPR009071">
    <property type="entry name" value="HMG_box_dom"/>
</dbReference>
<dbReference type="Proteomes" id="UP000267821">
    <property type="component" value="Unassembled WGS sequence"/>
</dbReference>
<dbReference type="SUPFAM" id="SSF47095">
    <property type="entry name" value="HMG-box"/>
    <property type="match status" value="1"/>
</dbReference>
<feature type="compositionally biased region" description="Polar residues" evidence="5">
    <location>
        <begin position="334"/>
        <end position="345"/>
    </location>
</feature>
<feature type="region of interest" description="Disordered" evidence="5">
    <location>
        <begin position="278"/>
        <end position="314"/>
    </location>
</feature>
<evidence type="ECO:0000313" key="8">
    <source>
        <dbReference type="Proteomes" id="UP000267821"/>
    </source>
</evidence>
<keyword evidence="4" id="KW-0539">Nucleus</keyword>
<accession>A0A3N4LYX1</accession>
<dbReference type="InParanoid" id="A0A3N4LYX1"/>
<dbReference type="AlphaFoldDB" id="A0A3N4LYX1"/>
<dbReference type="Pfam" id="PF00505">
    <property type="entry name" value="HMG_box"/>
    <property type="match status" value="1"/>
</dbReference>
<evidence type="ECO:0000256" key="1">
    <source>
        <dbReference type="ARBA" id="ARBA00023015"/>
    </source>
</evidence>
<dbReference type="FunFam" id="1.10.30.10:FF:000041">
    <property type="entry name" value="HMG box family protein"/>
    <property type="match status" value="1"/>
</dbReference>
<feature type="compositionally biased region" description="Basic and acidic residues" evidence="5">
    <location>
        <begin position="489"/>
        <end position="503"/>
    </location>
</feature>
<name>A0A3N4LYX1_9PEZI</name>
<feature type="region of interest" description="Disordered" evidence="5">
    <location>
        <begin position="328"/>
        <end position="359"/>
    </location>
</feature>
<dbReference type="PANTHER" id="PTHR10270:SF161">
    <property type="entry name" value="SEX-DETERMINING REGION Y PROTEIN"/>
    <property type="match status" value="1"/>
</dbReference>
<dbReference type="GO" id="GO:0000978">
    <property type="term" value="F:RNA polymerase II cis-regulatory region sequence-specific DNA binding"/>
    <property type="evidence" value="ECO:0007669"/>
    <property type="project" value="TreeGrafter"/>
</dbReference>
<dbReference type="GO" id="GO:0030154">
    <property type="term" value="P:cell differentiation"/>
    <property type="evidence" value="ECO:0007669"/>
    <property type="project" value="TreeGrafter"/>
</dbReference>
<evidence type="ECO:0000256" key="4">
    <source>
        <dbReference type="PROSITE-ProRule" id="PRU00267"/>
    </source>
</evidence>
<dbReference type="InterPro" id="IPR050140">
    <property type="entry name" value="SRY-related_HMG-box_TF-like"/>
</dbReference>
<gene>
    <name evidence="7" type="ORF">L211DRAFT_485755</name>
</gene>
<evidence type="ECO:0000256" key="3">
    <source>
        <dbReference type="ARBA" id="ARBA00023163"/>
    </source>
</evidence>
<keyword evidence="3" id="KW-0804">Transcription</keyword>
<keyword evidence="1" id="KW-0805">Transcription regulation</keyword>
<evidence type="ECO:0000259" key="6">
    <source>
        <dbReference type="PROSITE" id="PS50118"/>
    </source>
</evidence>
<dbReference type="GO" id="GO:0005634">
    <property type="term" value="C:nucleus"/>
    <property type="evidence" value="ECO:0007669"/>
    <property type="project" value="UniProtKB-UniRule"/>
</dbReference>
<dbReference type="OrthoDB" id="6247875at2759"/>
<dbReference type="SMART" id="SM00398">
    <property type="entry name" value="HMG"/>
    <property type="match status" value="1"/>
</dbReference>
<dbReference type="InterPro" id="IPR036910">
    <property type="entry name" value="HMG_box_dom_sf"/>
</dbReference>
<dbReference type="PROSITE" id="PS50118">
    <property type="entry name" value="HMG_BOX_2"/>
    <property type="match status" value="1"/>
</dbReference>
<feature type="compositionally biased region" description="Polar residues" evidence="5">
    <location>
        <begin position="93"/>
        <end position="104"/>
    </location>
</feature>
<reference evidence="7 8" key="1">
    <citation type="journal article" date="2018" name="Nat. Ecol. Evol.">
        <title>Pezizomycetes genomes reveal the molecular basis of ectomycorrhizal truffle lifestyle.</title>
        <authorList>
            <person name="Murat C."/>
            <person name="Payen T."/>
            <person name="Noel B."/>
            <person name="Kuo A."/>
            <person name="Morin E."/>
            <person name="Chen J."/>
            <person name="Kohler A."/>
            <person name="Krizsan K."/>
            <person name="Balestrini R."/>
            <person name="Da Silva C."/>
            <person name="Montanini B."/>
            <person name="Hainaut M."/>
            <person name="Levati E."/>
            <person name="Barry K.W."/>
            <person name="Belfiori B."/>
            <person name="Cichocki N."/>
            <person name="Clum A."/>
            <person name="Dockter R.B."/>
            <person name="Fauchery L."/>
            <person name="Guy J."/>
            <person name="Iotti M."/>
            <person name="Le Tacon F."/>
            <person name="Lindquist E.A."/>
            <person name="Lipzen A."/>
            <person name="Malagnac F."/>
            <person name="Mello A."/>
            <person name="Molinier V."/>
            <person name="Miyauchi S."/>
            <person name="Poulain J."/>
            <person name="Riccioni C."/>
            <person name="Rubini A."/>
            <person name="Sitrit Y."/>
            <person name="Splivallo R."/>
            <person name="Traeger S."/>
            <person name="Wang M."/>
            <person name="Zifcakova L."/>
            <person name="Wipf D."/>
            <person name="Zambonelli A."/>
            <person name="Paolocci F."/>
            <person name="Nowrousian M."/>
            <person name="Ottonello S."/>
            <person name="Baldrian P."/>
            <person name="Spatafora J.W."/>
            <person name="Henrissat B."/>
            <person name="Nagy L.G."/>
            <person name="Aury J.M."/>
            <person name="Wincker P."/>
            <person name="Grigoriev I.V."/>
            <person name="Bonfante P."/>
            <person name="Martin F.M."/>
        </authorList>
    </citation>
    <scope>NUCLEOTIDE SEQUENCE [LARGE SCALE GENOMIC DNA]</scope>
    <source>
        <strain evidence="7 8">ATCC MYA-4762</strain>
    </source>
</reference>
<dbReference type="GO" id="GO:0000122">
    <property type="term" value="P:negative regulation of transcription by RNA polymerase II"/>
    <property type="evidence" value="ECO:0007669"/>
    <property type="project" value="TreeGrafter"/>
</dbReference>
<feature type="compositionally biased region" description="Low complexity" evidence="5">
    <location>
        <begin position="83"/>
        <end position="92"/>
    </location>
</feature>
<feature type="region of interest" description="Disordered" evidence="5">
    <location>
        <begin position="1"/>
        <end position="24"/>
    </location>
</feature>
<evidence type="ECO:0000256" key="2">
    <source>
        <dbReference type="ARBA" id="ARBA00023125"/>
    </source>
</evidence>
<proteinExistence type="predicted"/>
<dbReference type="GO" id="GO:0001228">
    <property type="term" value="F:DNA-binding transcription activator activity, RNA polymerase II-specific"/>
    <property type="evidence" value="ECO:0007669"/>
    <property type="project" value="TreeGrafter"/>
</dbReference>
<feature type="region of interest" description="Disordered" evidence="5">
    <location>
        <begin position="83"/>
        <end position="120"/>
    </location>
</feature>
<sequence length="702" mass="75403">MADTIGIDAPASVDEGPDLRSLLGEHNPVDTVMREATSDSPHIDIPTTTAAVAAAQKAQLQNAASQHEESHVCSEQSSAAASVASVMQPASPTLSPLQDIQHQQSPPPAISPGRDMSDHELRLSPLPGDTHPPAQICLCQQPARIPRPRNAFILFRQHNHASVVQANPGKPNPEISKIIGEMWRESSKETKAIWQRHADEEKRQHLARYPEYKYQPRRNGKKSTSALGPAGIPGMMDSALCSTCGGHTGALNTPDTPATPMTATPVSATHPLSAVSKGFRNTYMPTPRTPPASFTQIPPIPKSARRRRKGDGSHAGVEALLQLGLPEQEEGELSPTNSSPQNPQASKKRRLNVTSPTSGGDVMIEVLRTPRSSVPIFGQDQNIDPFLKHTNLHERSFGGSESPPAIINSMSFSPTASGEDSLKAIPTLSKLQAIAKICRPLPAPELNSGASPRGAIIAIEGDDTAAVKSLCDSLAETLKGELVEIIEGKDAVEETSSPEEKNPKSGGYVIQSDNMQDFSGGEFTFSDDYLCEEGVKTAKYLKCVADWRLYSYKMRRKVLPTQPHNDNPEAHGSQLLAATNPATRNQQGPTSSQASGKLPILLLNRYILSRTDSAAANLPKEGLTPLQHWQWAASIWKGCVGADMTILVKTDGPAGGDGVEVKDPGKVLVARKDVGKEWDGGRVRRLGFEVNECVRSLMGVNS</sequence>
<evidence type="ECO:0000313" key="7">
    <source>
        <dbReference type="EMBL" id="RPB28103.1"/>
    </source>
</evidence>
<dbReference type="PANTHER" id="PTHR10270">
    <property type="entry name" value="SOX TRANSCRIPTION FACTOR"/>
    <property type="match status" value="1"/>
</dbReference>
<evidence type="ECO:0000256" key="5">
    <source>
        <dbReference type="SAM" id="MobiDB-lite"/>
    </source>
</evidence>
<dbReference type="EMBL" id="ML121530">
    <property type="protein sequence ID" value="RPB28103.1"/>
    <property type="molecule type" value="Genomic_DNA"/>
</dbReference>
<feature type="DNA-binding region" description="HMG box" evidence="4">
    <location>
        <begin position="145"/>
        <end position="213"/>
    </location>
</feature>
<keyword evidence="8" id="KW-1185">Reference proteome</keyword>